<comment type="caution">
    <text evidence="3">The sequence shown here is derived from an EMBL/GenBank/DDBJ whole genome shotgun (WGS) entry which is preliminary data.</text>
</comment>
<evidence type="ECO:0000313" key="4">
    <source>
        <dbReference type="Proteomes" id="UP001234178"/>
    </source>
</evidence>
<dbReference type="EMBL" id="JAOYFB010000006">
    <property type="protein sequence ID" value="KAK4017373.1"/>
    <property type="molecule type" value="Genomic_DNA"/>
</dbReference>
<gene>
    <name evidence="3" type="ORF">OUZ56_032685</name>
</gene>
<dbReference type="SUPFAM" id="SSF46689">
    <property type="entry name" value="Homeodomain-like"/>
    <property type="match status" value="1"/>
</dbReference>
<feature type="domain" description="HTH psq-type" evidence="2">
    <location>
        <begin position="31"/>
        <end position="54"/>
    </location>
</feature>
<evidence type="ECO:0000256" key="1">
    <source>
        <dbReference type="ARBA" id="ARBA00004123"/>
    </source>
</evidence>
<name>A0ABQ9ZWV5_9CRUS</name>
<dbReference type="Pfam" id="PF05225">
    <property type="entry name" value="HTH_psq"/>
    <property type="match status" value="1"/>
</dbReference>
<reference evidence="3 4" key="1">
    <citation type="journal article" date="2023" name="Nucleic Acids Res.">
        <title>The hologenome of Daphnia magna reveals possible DNA methylation and microbiome-mediated evolution of the host genome.</title>
        <authorList>
            <person name="Chaturvedi A."/>
            <person name="Li X."/>
            <person name="Dhandapani V."/>
            <person name="Marshall H."/>
            <person name="Kissane S."/>
            <person name="Cuenca-Cambronero M."/>
            <person name="Asole G."/>
            <person name="Calvet F."/>
            <person name="Ruiz-Romero M."/>
            <person name="Marangio P."/>
            <person name="Guigo R."/>
            <person name="Rago D."/>
            <person name="Mirbahai L."/>
            <person name="Eastwood N."/>
            <person name="Colbourne J.K."/>
            <person name="Zhou J."/>
            <person name="Mallon E."/>
            <person name="Orsini L."/>
        </authorList>
    </citation>
    <scope>NUCLEOTIDE SEQUENCE [LARGE SCALE GENOMIC DNA]</scope>
    <source>
        <strain evidence="3">LRV0_1</strain>
    </source>
</reference>
<dbReference type="InterPro" id="IPR009057">
    <property type="entry name" value="Homeodomain-like_sf"/>
</dbReference>
<comment type="subcellular location">
    <subcellularLocation>
        <location evidence="1">Nucleus</location>
    </subcellularLocation>
</comment>
<sequence length="136" mass="15198">MSALSTLMLIIKMPRNHIRKRSQPPPSEKFLHLAVEDVLRGKTSIRKAAEKFNLKPSTVGFYSKRYSSCGLLPPAEIKRPQHSTHIFPVHMESELADYLKTCTLINHGMSPDETGIIALSFATANAVATPPEWKKT</sequence>
<evidence type="ECO:0000259" key="2">
    <source>
        <dbReference type="Pfam" id="PF05225"/>
    </source>
</evidence>
<dbReference type="Proteomes" id="UP001234178">
    <property type="component" value="Unassembled WGS sequence"/>
</dbReference>
<proteinExistence type="predicted"/>
<organism evidence="3 4">
    <name type="scientific">Daphnia magna</name>
    <dbReference type="NCBI Taxonomy" id="35525"/>
    <lineage>
        <taxon>Eukaryota</taxon>
        <taxon>Metazoa</taxon>
        <taxon>Ecdysozoa</taxon>
        <taxon>Arthropoda</taxon>
        <taxon>Crustacea</taxon>
        <taxon>Branchiopoda</taxon>
        <taxon>Diplostraca</taxon>
        <taxon>Cladocera</taxon>
        <taxon>Anomopoda</taxon>
        <taxon>Daphniidae</taxon>
        <taxon>Daphnia</taxon>
    </lineage>
</organism>
<accession>A0ABQ9ZWV5</accession>
<dbReference type="InterPro" id="IPR007889">
    <property type="entry name" value="HTH_Psq"/>
</dbReference>
<evidence type="ECO:0000313" key="3">
    <source>
        <dbReference type="EMBL" id="KAK4017373.1"/>
    </source>
</evidence>
<protein>
    <recommendedName>
        <fullName evidence="2">HTH psq-type domain-containing protein</fullName>
    </recommendedName>
</protein>
<keyword evidence="4" id="KW-1185">Reference proteome</keyword>